<comment type="similarity">
    <text evidence="2 10">Belongs to the carbohydrate kinase PfkB family.</text>
</comment>
<evidence type="ECO:0000256" key="4">
    <source>
        <dbReference type="ARBA" id="ARBA00022679"/>
    </source>
</evidence>
<dbReference type="Pfam" id="PF00294">
    <property type="entry name" value="PfkB"/>
    <property type="match status" value="1"/>
</dbReference>
<keyword evidence="13" id="KW-1185">Reference proteome</keyword>
<evidence type="ECO:0000256" key="6">
    <source>
        <dbReference type="ARBA" id="ARBA00022741"/>
    </source>
</evidence>
<evidence type="ECO:0000256" key="2">
    <source>
        <dbReference type="ARBA" id="ARBA00010688"/>
    </source>
</evidence>
<dbReference type="CDD" id="cd01168">
    <property type="entry name" value="adenosine_kinase"/>
    <property type="match status" value="1"/>
</dbReference>
<evidence type="ECO:0000256" key="10">
    <source>
        <dbReference type="RuleBase" id="RU368116"/>
    </source>
</evidence>
<keyword evidence="10" id="KW-0539">Nucleus</keyword>
<dbReference type="Gene3D" id="3.40.1190.20">
    <property type="match status" value="1"/>
</dbReference>
<dbReference type="EMBL" id="KL596979">
    <property type="protein sequence ID" value="KER21274.1"/>
    <property type="molecule type" value="Genomic_DNA"/>
</dbReference>
<organism evidence="12 13">
    <name type="scientific">Opisthorchis viverrini</name>
    <name type="common">Southeast Asian liver fluke</name>
    <dbReference type="NCBI Taxonomy" id="6198"/>
    <lineage>
        <taxon>Eukaryota</taxon>
        <taxon>Metazoa</taxon>
        <taxon>Spiralia</taxon>
        <taxon>Lophotrochozoa</taxon>
        <taxon>Platyhelminthes</taxon>
        <taxon>Trematoda</taxon>
        <taxon>Digenea</taxon>
        <taxon>Opisthorchiida</taxon>
        <taxon>Opisthorchiata</taxon>
        <taxon>Opisthorchiidae</taxon>
        <taxon>Opisthorchis</taxon>
    </lineage>
</organism>
<dbReference type="EC" id="2.7.1.20" evidence="3 10"/>
<dbReference type="STRING" id="6198.A0A075A1K6"/>
<dbReference type="GO" id="GO:0044209">
    <property type="term" value="P:AMP salvage"/>
    <property type="evidence" value="ECO:0007669"/>
    <property type="project" value="UniProtKB-UniRule"/>
</dbReference>
<dbReference type="InterPro" id="IPR029056">
    <property type="entry name" value="Ribokinase-like"/>
</dbReference>
<evidence type="ECO:0000256" key="5">
    <source>
        <dbReference type="ARBA" id="ARBA00022726"/>
    </source>
</evidence>
<dbReference type="PANTHER" id="PTHR45769">
    <property type="entry name" value="ADENOSINE KINASE"/>
    <property type="match status" value="1"/>
</dbReference>
<accession>A0A075A1K6</accession>
<comment type="cofactor">
    <cofactor evidence="10">
        <name>Mg(2+)</name>
        <dbReference type="ChEBI" id="CHEBI:18420"/>
    </cofactor>
    <text evidence="10">Binds 3 Mg(2+) ions per subunit.</text>
</comment>
<evidence type="ECO:0000256" key="3">
    <source>
        <dbReference type="ARBA" id="ARBA00012119"/>
    </source>
</evidence>
<keyword evidence="7 10" id="KW-0418">Kinase</keyword>
<dbReference type="UniPathway" id="UPA00588">
    <property type="reaction ID" value="UER00659"/>
</dbReference>
<keyword evidence="10" id="KW-0460">Magnesium</keyword>
<keyword evidence="4 10" id="KW-0808">Transferase</keyword>
<evidence type="ECO:0000256" key="7">
    <source>
        <dbReference type="ARBA" id="ARBA00022777"/>
    </source>
</evidence>
<evidence type="ECO:0000256" key="8">
    <source>
        <dbReference type="ARBA" id="ARBA00022840"/>
    </source>
</evidence>
<dbReference type="InterPro" id="IPR011611">
    <property type="entry name" value="PfkB_dom"/>
</dbReference>
<comment type="subunit">
    <text evidence="10">Monomer.</text>
</comment>
<sequence length="347" mass="37958">MKAGEVRILGLGNPLLDLMVKAEGDIYDRYKLKKDDALLAAEHHLPLFDEVAQNPTTRYAAGGATLNTMRMIKWILQEPHKCTFIGCIAADEAGERLRNECEKLQLMTHFEVTQGEAATGKCAVLLHGKCRSMVTHVGAAANLTMDHILKPDTWHSIESASAYYVAGFATGTCFEGVLEVAKHARSRGKLFAFNLSSPAILQHFKDQMDAIFPYVDILFGNSSEAQAYAELHELSGQALENIVLKLASITSAKSENPRKRIVLITQGQDPVLLGESGGKEVMHFPVYPVSDEDIVDTNGAGDAFVAGFLAEYLRGSSIEKAVEEAINAARYIIQRNGFTLGPRDQYA</sequence>
<evidence type="ECO:0000259" key="11">
    <source>
        <dbReference type="Pfam" id="PF00294"/>
    </source>
</evidence>
<name>A0A075A1K6_OPIVI</name>
<dbReference type="InterPro" id="IPR001805">
    <property type="entry name" value="Adenokinase"/>
</dbReference>
<dbReference type="PRINTS" id="PR00989">
    <property type="entry name" value="ADENOKINASE"/>
</dbReference>
<comment type="pathway">
    <text evidence="1 10">Purine metabolism; AMP biosynthesis via salvage pathway; AMP from adenosine: step 1/1.</text>
</comment>
<keyword evidence="5 10" id="KW-0660">Purine salvage</keyword>
<dbReference type="KEGG" id="ovi:T265_10359"/>
<dbReference type="GO" id="GO:0005634">
    <property type="term" value="C:nucleus"/>
    <property type="evidence" value="ECO:0007669"/>
    <property type="project" value="UniProtKB-SubCell"/>
</dbReference>
<protein>
    <recommendedName>
        <fullName evidence="3 10">Adenosine kinase</fullName>
        <shortName evidence="10">AK</shortName>
        <ecNumber evidence="3 10">2.7.1.20</ecNumber>
    </recommendedName>
    <alternativeName>
        <fullName evidence="10">Adenosine 5'-phosphotransferase</fullName>
    </alternativeName>
</protein>
<evidence type="ECO:0000256" key="9">
    <source>
        <dbReference type="PIRSR" id="PIRSR601805-1"/>
    </source>
</evidence>
<dbReference type="GO" id="GO:0004001">
    <property type="term" value="F:adenosine kinase activity"/>
    <property type="evidence" value="ECO:0007669"/>
    <property type="project" value="UniProtKB-UniRule"/>
</dbReference>
<dbReference type="Proteomes" id="UP000054324">
    <property type="component" value="Unassembled WGS sequence"/>
</dbReference>
<comment type="catalytic activity">
    <reaction evidence="10">
        <text>adenosine + ATP = AMP + ADP + H(+)</text>
        <dbReference type="Rhea" id="RHEA:20824"/>
        <dbReference type="ChEBI" id="CHEBI:15378"/>
        <dbReference type="ChEBI" id="CHEBI:16335"/>
        <dbReference type="ChEBI" id="CHEBI:30616"/>
        <dbReference type="ChEBI" id="CHEBI:456215"/>
        <dbReference type="ChEBI" id="CHEBI:456216"/>
        <dbReference type="EC" id="2.7.1.20"/>
    </reaction>
</comment>
<keyword evidence="6 10" id="KW-0547">Nucleotide-binding</keyword>
<comment type="function">
    <text evidence="10">ATP dependent phosphorylation of adenosine and other related nucleoside analogs to monophosphate derivatives.</text>
</comment>
<dbReference type="GO" id="GO:0006166">
    <property type="term" value="P:purine ribonucleoside salvage"/>
    <property type="evidence" value="ECO:0007669"/>
    <property type="project" value="UniProtKB-KW"/>
</dbReference>
<dbReference type="AlphaFoldDB" id="A0A075A1K6"/>
<dbReference type="PANTHER" id="PTHR45769:SF3">
    <property type="entry name" value="ADENOSINE KINASE"/>
    <property type="match status" value="1"/>
</dbReference>
<gene>
    <name evidence="12" type="ORF">T265_10359</name>
</gene>
<dbReference type="GO" id="GO:0006144">
    <property type="term" value="P:purine nucleobase metabolic process"/>
    <property type="evidence" value="ECO:0007669"/>
    <property type="project" value="TreeGrafter"/>
</dbReference>
<dbReference type="CTD" id="20324527"/>
<keyword evidence="8 10" id="KW-0067">ATP-binding</keyword>
<reference evidence="12 13" key="1">
    <citation type="submission" date="2013-11" db="EMBL/GenBank/DDBJ databases">
        <title>Opisthorchis viverrini - life in the bile duct.</title>
        <authorList>
            <person name="Young N.D."/>
            <person name="Nagarajan N."/>
            <person name="Lin S.J."/>
            <person name="Korhonen P.K."/>
            <person name="Jex A.R."/>
            <person name="Hall R.S."/>
            <person name="Safavi-Hemami H."/>
            <person name="Kaewkong W."/>
            <person name="Bertrand D."/>
            <person name="Gao S."/>
            <person name="Seet Q."/>
            <person name="Wongkham S."/>
            <person name="Teh B.T."/>
            <person name="Wongkham C."/>
            <person name="Intapan P.M."/>
            <person name="Maleewong W."/>
            <person name="Yang X."/>
            <person name="Hu M."/>
            <person name="Wang Z."/>
            <person name="Hofmann A."/>
            <person name="Sternberg P.W."/>
            <person name="Tan P."/>
            <person name="Wang J."/>
            <person name="Gasser R.B."/>
        </authorList>
    </citation>
    <scope>NUCLEOTIDE SEQUENCE [LARGE SCALE GENOMIC DNA]</scope>
</reference>
<dbReference type="PROSITE" id="PS00584">
    <property type="entry name" value="PFKB_KINASES_2"/>
    <property type="match status" value="1"/>
</dbReference>
<dbReference type="GO" id="GO:0005524">
    <property type="term" value="F:ATP binding"/>
    <property type="evidence" value="ECO:0007669"/>
    <property type="project" value="UniProtKB-UniRule"/>
</dbReference>
<evidence type="ECO:0000256" key="1">
    <source>
        <dbReference type="ARBA" id="ARBA00004801"/>
    </source>
</evidence>
<dbReference type="InterPro" id="IPR002173">
    <property type="entry name" value="Carboh/pur_kinase_PfkB_CS"/>
</dbReference>
<feature type="domain" description="Carbohydrate kinase PfkB" evidence="11">
    <location>
        <begin position="42"/>
        <end position="339"/>
    </location>
</feature>
<dbReference type="RefSeq" id="XP_009174970.1">
    <property type="nucleotide sequence ID" value="XM_009176706.1"/>
</dbReference>
<feature type="active site" description="Proton acceptor" evidence="9">
    <location>
        <position position="302"/>
    </location>
</feature>
<evidence type="ECO:0000313" key="13">
    <source>
        <dbReference type="Proteomes" id="UP000054324"/>
    </source>
</evidence>
<proteinExistence type="inferred from homology"/>
<dbReference type="SUPFAM" id="SSF53613">
    <property type="entry name" value="Ribokinase-like"/>
    <property type="match status" value="1"/>
</dbReference>
<dbReference type="OrthoDB" id="432447at2759"/>
<evidence type="ECO:0000313" key="12">
    <source>
        <dbReference type="EMBL" id="KER21274.1"/>
    </source>
</evidence>
<dbReference type="GeneID" id="20324527"/>
<dbReference type="Gene3D" id="3.30.1110.10">
    <property type="match status" value="1"/>
</dbReference>
<dbReference type="GO" id="GO:0005829">
    <property type="term" value="C:cytosol"/>
    <property type="evidence" value="ECO:0007669"/>
    <property type="project" value="TreeGrafter"/>
</dbReference>
<comment type="subcellular location">
    <subcellularLocation>
        <location evidence="10">Nucleus</location>
    </subcellularLocation>
</comment>